<dbReference type="SUPFAM" id="SSF57850">
    <property type="entry name" value="RING/U-box"/>
    <property type="match status" value="1"/>
</dbReference>
<evidence type="ECO:0000313" key="9">
    <source>
        <dbReference type="Proteomes" id="UP001320420"/>
    </source>
</evidence>
<keyword evidence="6" id="KW-0812">Transmembrane</keyword>
<feature type="transmembrane region" description="Helical" evidence="6">
    <location>
        <begin position="35"/>
        <end position="55"/>
    </location>
</feature>
<comment type="caution">
    <text evidence="8">The sequence shown here is derived from an EMBL/GenBank/DDBJ whole genome shotgun (WGS) entry which is preliminary data.</text>
</comment>
<dbReference type="PROSITE" id="PS50089">
    <property type="entry name" value="ZF_RING_2"/>
    <property type="match status" value="1"/>
</dbReference>
<accession>A0AAN9US99</accession>
<keyword evidence="9" id="KW-1185">Reference proteome</keyword>
<dbReference type="Proteomes" id="UP001320420">
    <property type="component" value="Unassembled WGS sequence"/>
</dbReference>
<keyword evidence="6" id="KW-1133">Transmembrane helix</keyword>
<evidence type="ECO:0000256" key="2">
    <source>
        <dbReference type="ARBA" id="ARBA00022771"/>
    </source>
</evidence>
<evidence type="ECO:0000256" key="3">
    <source>
        <dbReference type="ARBA" id="ARBA00022833"/>
    </source>
</evidence>
<evidence type="ECO:0000259" key="7">
    <source>
        <dbReference type="PROSITE" id="PS50089"/>
    </source>
</evidence>
<keyword evidence="6" id="KW-0472">Membrane</keyword>
<evidence type="ECO:0000256" key="1">
    <source>
        <dbReference type="ARBA" id="ARBA00022723"/>
    </source>
</evidence>
<evidence type="ECO:0000256" key="5">
    <source>
        <dbReference type="SAM" id="MobiDB-lite"/>
    </source>
</evidence>
<evidence type="ECO:0000256" key="4">
    <source>
        <dbReference type="PROSITE-ProRule" id="PRU00175"/>
    </source>
</evidence>
<dbReference type="AlphaFoldDB" id="A0AAN9US99"/>
<dbReference type="Gene3D" id="3.30.40.10">
    <property type="entry name" value="Zinc/RING finger domain, C3HC4 (zinc finger)"/>
    <property type="match status" value="1"/>
</dbReference>
<feature type="compositionally biased region" description="Low complexity" evidence="5">
    <location>
        <begin position="140"/>
        <end position="151"/>
    </location>
</feature>
<dbReference type="Pfam" id="PF13639">
    <property type="entry name" value="zf-RING_2"/>
    <property type="match status" value="1"/>
</dbReference>
<feature type="domain" description="RING-type" evidence="7">
    <location>
        <begin position="234"/>
        <end position="258"/>
    </location>
</feature>
<proteinExistence type="predicted"/>
<feature type="transmembrane region" description="Helical" evidence="6">
    <location>
        <begin position="6"/>
        <end position="28"/>
    </location>
</feature>
<dbReference type="PANTHER" id="PTHR45969:SF69">
    <property type="entry name" value="FINGER DOMAIN PROTEIN, PUTATIVE (AFU_ORTHOLOGUE AFUA_3G12190)-RELATED"/>
    <property type="match status" value="1"/>
</dbReference>
<keyword evidence="1" id="KW-0479">Metal-binding</keyword>
<keyword evidence="3" id="KW-0862">Zinc</keyword>
<organism evidence="8 9">
    <name type="scientific">Diatrype stigma</name>
    <dbReference type="NCBI Taxonomy" id="117547"/>
    <lineage>
        <taxon>Eukaryota</taxon>
        <taxon>Fungi</taxon>
        <taxon>Dikarya</taxon>
        <taxon>Ascomycota</taxon>
        <taxon>Pezizomycotina</taxon>
        <taxon>Sordariomycetes</taxon>
        <taxon>Xylariomycetidae</taxon>
        <taxon>Xylariales</taxon>
        <taxon>Diatrypaceae</taxon>
        <taxon>Diatrype</taxon>
    </lineage>
</organism>
<dbReference type="PANTHER" id="PTHR45969">
    <property type="entry name" value="RING ZINC FINGER PROTEIN-RELATED"/>
    <property type="match status" value="1"/>
</dbReference>
<reference evidence="8 9" key="1">
    <citation type="submission" date="2024-02" db="EMBL/GenBank/DDBJ databases">
        <title>De novo assembly and annotation of 12 fungi associated with fruit tree decline syndrome in Ontario, Canada.</title>
        <authorList>
            <person name="Sulman M."/>
            <person name="Ellouze W."/>
            <person name="Ilyukhin E."/>
        </authorList>
    </citation>
    <scope>NUCLEOTIDE SEQUENCE [LARGE SCALE GENOMIC DNA]</scope>
    <source>
        <strain evidence="8 9">M11/M66-122</strain>
    </source>
</reference>
<feature type="region of interest" description="Disordered" evidence="5">
    <location>
        <begin position="126"/>
        <end position="151"/>
    </location>
</feature>
<dbReference type="EMBL" id="JAKJXP020000041">
    <property type="protein sequence ID" value="KAK7752157.1"/>
    <property type="molecule type" value="Genomic_DNA"/>
</dbReference>
<dbReference type="GO" id="GO:0016567">
    <property type="term" value="P:protein ubiquitination"/>
    <property type="evidence" value="ECO:0007669"/>
    <property type="project" value="TreeGrafter"/>
</dbReference>
<name>A0AAN9US99_9PEZI</name>
<dbReference type="InterPro" id="IPR001841">
    <property type="entry name" value="Znf_RING"/>
</dbReference>
<sequence>MAVNPWITIFCAVAFGILASAMIFTLYFKRREIARWFRILAIMTYWTFGIAWAFAFPQSSSSSASPSRSSSTTLYGHSAAKTPMQAAFRLVERASTRTDSRSLPAGTEAAPCPICLTPLFFDPHDSGATGADTGGEKQESSSASSFAPSSPEADLEAGIALPARPPHAVLRGATATAATATSTSSTAETLPSGAAAAAAATLDAAEGAARVMVVVVGGDPGVEGADAVLTLRSCRHTFHKRCLASWCLRWRYDCPVCREPYHCDEPVVVSYI</sequence>
<dbReference type="GO" id="GO:0008270">
    <property type="term" value="F:zinc ion binding"/>
    <property type="evidence" value="ECO:0007669"/>
    <property type="project" value="UniProtKB-KW"/>
</dbReference>
<gene>
    <name evidence="8" type="ORF">SLS62_005901</name>
</gene>
<protein>
    <recommendedName>
        <fullName evidence="7">RING-type domain-containing protein</fullName>
    </recommendedName>
</protein>
<evidence type="ECO:0000313" key="8">
    <source>
        <dbReference type="EMBL" id="KAK7752157.1"/>
    </source>
</evidence>
<keyword evidence="2 4" id="KW-0863">Zinc-finger</keyword>
<dbReference type="InterPro" id="IPR013083">
    <property type="entry name" value="Znf_RING/FYVE/PHD"/>
</dbReference>
<dbReference type="GO" id="GO:0061630">
    <property type="term" value="F:ubiquitin protein ligase activity"/>
    <property type="evidence" value="ECO:0007669"/>
    <property type="project" value="TreeGrafter"/>
</dbReference>
<evidence type="ECO:0000256" key="6">
    <source>
        <dbReference type="SAM" id="Phobius"/>
    </source>
</evidence>